<keyword evidence="2" id="KW-1185">Reference proteome</keyword>
<comment type="caution">
    <text evidence="1">The sequence shown here is derived from an EMBL/GenBank/DDBJ whole genome shotgun (WGS) entry which is preliminary data.</text>
</comment>
<protein>
    <submittedName>
        <fullName evidence="1">Uncharacterized protein</fullName>
    </submittedName>
</protein>
<sequence length="214" mass="23967">MLLFTRTLRHVKEEMLYCCGRPFTQPLSTTALFTTSIHSQPTAPQHVFDVILLPVSTTTTLPISPTTTPFPLPHYQPSSTPFSVSPPPIIRLASETTPNLISQMTIITDAFLTPNPNMSRVEHLCAAALLARAELGLAVMPARIGVVDTYAHFVMRIKWLDRWVCFEFEYWKNMNTVLRGRVIWILNSEGVIYTPPPAFAGAVYNTEKTCTMLA</sequence>
<name>A0A9P4PLK2_9PLEO</name>
<organism evidence="1 2">
    <name type="scientific">Karstenula rhodostoma CBS 690.94</name>
    <dbReference type="NCBI Taxonomy" id="1392251"/>
    <lineage>
        <taxon>Eukaryota</taxon>
        <taxon>Fungi</taxon>
        <taxon>Dikarya</taxon>
        <taxon>Ascomycota</taxon>
        <taxon>Pezizomycotina</taxon>
        <taxon>Dothideomycetes</taxon>
        <taxon>Pleosporomycetidae</taxon>
        <taxon>Pleosporales</taxon>
        <taxon>Massarineae</taxon>
        <taxon>Didymosphaeriaceae</taxon>
        <taxon>Karstenula</taxon>
    </lineage>
</organism>
<proteinExistence type="predicted"/>
<dbReference type="EMBL" id="MU001498">
    <property type="protein sequence ID" value="KAF2446187.1"/>
    <property type="molecule type" value="Genomic_DNA"/>
</dbReference>
<reference evidence="1" key="1">
    <citation type="journal article" date="2020" name="Stud. Mycol.">
        <title>101 Dothideomycetes genomes: a test case for predicting lifestyles and emergence of pathogens.</title>
        <authorList>
            <person name="Haridas S."/>
            <person name="Albert R."/>
            <person name="Binder M."/>
            <person name="Bloem J."/>
            <person name="Labutti K."/>
            <person name="Salamov A."/>
            <person name="Andreopoulos B."/>
            <person name="Baker S."/>
            <person name="Barry K."/>
            <person name="Bills G."/>
            <person name="Bluhm B."/>
            <person name="Cannon C."/>
            <person name="Castanera R."/>
            <person name="Culley D."/>
            <person name="Daum C."/>
            <person name="Ezra D."/>
            <person name="Gonzalez J."/>
            <person name="Henrissat B."/>
            <person name="Kuo A."/>
            <person name="Liang C."/>
            <person name="Lipzen A."/>
            <person name="Lutzoni F."/>
            <person name="Magnuson J."/>
            <person name="Mondo S."/>
            <person name="Nolan M."/>
            <person name="Ohm R."/>
            <person name="Pangilinan J."/>
            <person name="Park H.-J."/>
            <person name="Ramirez L."/>
            <person name="Alfaro M."/>
            <person name="Sun H."/>
            <person name="Tritt A."/>
            <person name="Yoshinaga Y."/>
            <person name="Zwiers L.-H."/>
            <person name="Turgeon B."/>
            <person name="Goodwin S."/>
            <person name="Spatafora J."/>
            <person name="Crous P."/>
            <person name="Grigoriev I."/>
        </authorList>
    </citation>
    <scope>NUCLEOTIDE SEQUENCE</scope>
    <source>
        <strain evidence="1">CBS 690.94</strain>
    </source>
</reference>
<evidence type="ECO:0000313" key="1">
    <source>
        <dbReference type="EMBL" id="KAF2446187.1"/>
    </source>
</evidence>
<dbReference type="AlphaFoldDB" id="A0A9P4PLK2"/>
<gene>
    <name evidence="1" type="ORF">P171DRAFT_442612</name>
</gene>
<accession>A0A9P4PLK2</accession>
<dbReference type="Proteomes" id="UP000799764">
    <property type="component" value="Unassembled WGS sequence"/>
</dbReference>
<evidence type="ECO:0000313" key="2">
    <source>
        <dbReference type="Proteomes" id="UP000799764"/>
    </source>
</evidence>